<organism evidence="1 2">
    <name type="scientific">Phlebia brevispora</name>
    <dbReference type="NCBI Taxonomy" id="194682"/>
    <lineage>
        <taxon>Eukaryota</taxon>
        <taxon>Fungi</taxon>
        <taxon>Dikarya</taxon>
        <taxon>Basidiomycota</taxon>
        <taxon>Agaricomycotina</taxon>
        <taxon>Agaricomycetes</taxon>
        <taxon>Polyporales</taxon>
        <taxon>Meruliaceae</taxon>
        <taxon>Phlebia</taxon>
    </lineage>
</organism>
<evidence type="ECO:0000313" key="2">
    <source>
        <dbReference type="Proteomes" id="UP001148662"/>
    </source>
</evidence>
<protein>
    <submittedName>
        <fullName evidence="1">Uncharacterized protein</fullName>
    </submittedName>
</protein>
<evidence type="ECO:0000313" key="1">
    <source>
        <dbReference type="EMBL" id="KAJ3538631.1"/>
    </source>
</evidence>
<dbReference type="Proteomes" id="UP001148662">
    <property type="component" value="Unassembled WGS sequence"/>
</dbReference>
<comment type="caution">
    <text evidence="1">The sequence shown here is derived from an EMBL/GenBank/DDBJ whole genome shotgun (WGS) entry which is preliminary data.</text>
</comment>
<sequence>MVAITASSPQVYLSEEAGNLVLRQGQSPNHTKNPHTKVLVIGGGVTGLTTAWALLDAGYSVIVASDRWACPDNPLTSQIAGALWEWPPAVCGMHTDPVSLDRSKRWCMISYHVFEKLHKLLPAETHGIRMRVSNFFFDSPIEEDAEEYAKMCEIEAAKIRGFQRDSTLIAKRAVNHSAGVIDAYRHEAPVLDTDVYMAWLRALVAAKGCQFVTQRISGDLRAIEDDLLDHYDAQVIVNCTGLGAYELAGDMTVYPLRGALIRLVNDGSRFPCVTEALIMAYDHAKQDEDGGIVFIVPRNDRVLILGGIAQPDEGELDLTLDSPEIRRMRNRCNQFVPGLDKAELDPDAPLVQGLRPLRAGNVRVERELSKKSDGSFSRVIHSYGHGGSGFTLSFGCAGEVLKLVRDVEACLPPIDGEF</sequence>
<keyword evidence="2" id="KW-1185">Reference proteome</keyword>
<gene>
    <name evidence="1" type="ORF">NM688_g6490</name>
</gene>
<name>A0ACC1SFH2_9APHY</name>
<accession>A0ACC1SFH2</accession>
<proteinExistence type="predicted"/>
<dbReference type="EMBL" id="JANHOG010001345">
    <property type="protein sequence ID" value="KAJ3538631.1"/>
    <property type="molecule type" value="Genomic_DNA"/>
</dbReference>
<reference evidence="1" key="1">
    <citation type="submission" date="2022-07" db="EMBL/GenBank/DDBJ databases">
        <title>Genome Sequence of Phlebia brevispora.</title>
        <authorList>
            <person name="Buettner E."/>
        </authorList>
    </citation>
    <scope>NUCLEOTIDE SEQUENCE</scope>
    <source>
        <strain evidence="1">MPL23</strain>
    </source>
</reference>